<feature type="compositionally biased region" description="Low complexity" evidence="4">
    <location>
        <begin position="242"/>
        <end position="252"/>
    </location>
</feature>
<dbReference type="VEuPathDB" id="FungiDB:BTJ68_02964"/>
<dbReference type="GO" id="GO:1990571">
    <property type="term" value="P:meiotic centromere clustering"/>
    <property type="evidence" value="ECO:0007669"/>
    <property type="project" value="UniProtKB-ARBA"/>
</dbReference>
<dbReference type="GO" id="GO:0046785">
    <property type="term" value="P:microtubule polymerization"/>
    <property type="evidence" value="ECO:0007669"/>
    <property type="project" value="InterPro"/>
</dbReference>
<dbReference type="GO" id="GO:0000022">
    <property type="term" value="P:mitotic spindle elongation"/>
    <property type="evidence" value="ECO:0007669"/>
    <property type="project" value="UniProtKB-ARBA"/>
</dbReference>
<proteinExistence type="predicted"/>
<accession>A0A3M7APG6</accession>
<feature type="compositionally biased region" description="Low complexity" evidence="4">
    <location>
        <begin position="567"/>
        <end position="589"/>
    </location>
</feature>
<feature type="region of interest" description="Disordered" evidence="4">
    <location>
        <begin position="229"/>
        <end position="271"/>
    </location>
</feature>
<comment type="caution">
    <text evidence="6">The sequence shown here is derived from an EMBL/GenBank/DDBJ whole genome shotgun (WGS) entry which is preliminary data.</text>
</comment>
<dbReference type="GO" id="GO:0099070">
    <property type="term" value="C:static microtubule bundle"/>
    <property type="evidence" value="ECO:0007669"/>
    <property type="project" value="UniProtKB-ARBA"/>
</dbReference>
<feature type="compositionally biased region" description="Basic and acidic residues" evidence="4">
    <location>
        <begin position="731"/>
        <end position="762"/>
    </location>
</feature>
<dbReference type="FunFam" id="1.25.10.10:FF:000282">
    <property type="entry name" value="Spindle pole body component"/>
    <property type="match status" value="1"/>
</dbReference>
<dbReference type="GO" id="GO:0044732">
    <property type="term" value="C:mitotic spindle pole body"/>
    <property type="evidence" value="ECO:0007669"/>
    <property type="project" value="UniProtKB-ARBA"/>
</dbReference>
<dbReference type="InterPro" id="IPR048491">
    <property type="entry name" value="XMAP215_CLASP_TOG"/>
</dbReference>
<evidence type="ECO:0000256" key="2">
    <source>
        <dbReference type="ARBA" id="ARBA00022490"/>
    </source>
</evidence>
<dbReference type="InterPro" id="IPR045110">
    <property type="entry name" value="XMAP215"/>
</dbReference>
<feature type="region of interest" description="Disordered" evidence="4">
    <location>
        <begin position="731"/>
        <end position="961"/>
    </location>
</feature>
<protein>
    <recommendedName>
        <fullName evidence="5">TOG domain-containing protein</fullName>
    </recommendedName>
</protein>
<name>A0A3M7APG6_HORWE</name>
<keyword evidence="3" id="KW-0206">Cytoskeleton</keyword>
<evidence type="ECO:0000256" key="4">
    <source>
        <dbReference type="SAM" id="MobiDB-lite"/>
    </source>
</evidence>
<dbReference type="GO" id="GO:0000776">
    <property type="term" value="C:kinetochore"/>
    <property type="evidence" value="ECO:0007669"/>
    <property type="project" value="UniProtKB-ARBA"/>
</dbReference>
<dbReference type="InterPro" id="IPR034085">
    <property type="entry name" value="TOG"/>
</dbReference>
<feature type="region of interest" description="Disordered" evidence="4">
    <location>
        <begin position="502"/>
        <end position="675"/>
    </location>
</feature>
<dbReference type="FunFam" id="1.25.10.10:FF:000019">
    <property type="entry name" value="Cytoskeleton-associated protein 5"/>
    <property type="match status" value="1"/>
</dbReference>
<dbReference type="GO" id="GO:0051010">
    <property type="term" value="F:microtubule plus-end binding"/>
    <property type="evidence" value="ECO:0007669"/>
    <property type="project" value="InterPro"/>
</dbReference>
<feature type="compositionally biased region" description="Gly residues" evidence="4">
    <location>
        <begin position="936"/>
        <end position="950"/>
    </location>
</feature>
<dbReference type="InterPro" id="IPR016024">
    <property type="entry name" value="ARM-type_fold"/>
</dbReference>
<dbReference type="Proteomes" id="UP000276864">
    <property type="component" value="Unassembled WGS sequence"/>
</dbReference>
<feature type="compositionally biased region" description="Low complexity" evidence="4">
    <location>
        <begin position="517"/>
        <end position="548"/>
    </location>
</feature>
<feature type="domain" description="TOG" evidence="5">
    <location>
        <begin position="1"/>
        <end position="231"/>
    </location>
</feature>
<dbReference type="SUPFAM" id="SSF48371">
    <property type="entry name" value="ARM repeat"/>
    <property type="match status" value="1"/>
</dbReference>
<evidence type="ECO:0000259" key="5">
    <source>
        <dbReference type="SMART" id="SM01349"/>
    </source>
</evidence>
<dbReference type="GO" id="GO:0030951">
    <property type="term" value="P:establishment or maintenance of microtubule cytoskeleton polarity"/>
    <property type="evidence" value="ECO:0007669"/>
    <property type="project" value="InterPro"/>
</dbReference>
<evidence type="ECO:0000256" key="1">
    <source>
        <dbReference type="ARBA" id="ARBA00004317"/>
    </source>
</evidence>
<dbReference type="AlphaFoldDB" id="A0A3M7APG6"/>
<feature type="compositionally biased region" description="Acidic residues" evidence="4">
    <location>
        <begin position="255"/>
        <end position="271"/>
    </location>
</feature>
<feature type="compositionally biased region" description="Gly residues" evidence="4">
    <location>
        <begin position="793"/>
        <end position="812"/>
    </location>
</feature>
<dbReference type="Gene3D" id="1.25.10.10">
    <property type="entry name" value="Leucine-rich Repeat Variant"/>
    <property type="match status" value="2"/>
</dbReference>
<evidence type="ECO:0000313" key="6">
    <source>
        <dbReference type="EMBL" id="RMY29422.1"/>
    </source>
</evidence>
<dbReference type="Pfam" id="PF21042">
    <property type="entry name" value="Stu2_CTS"/>
    <property type="match status" value="1"/>
</dbReference>
<comment type="subcellular location">
    <subcellularLocation>
        <location evidence="1">Cytoplasm</location>
        <location evidence="1">Cytoskeleton</location>
        <location evidence="1">Microtubule organizing center</location>
        <location evidence="1">Spindle pole body</location>
    </subcellularLocation>
</comment>
<dbReference type="PANTHER" id="PTHR12609">
    <property type="entry name" value="MICROTUBULE ASSOCIATED PROTEIN XMAP215"/>
    <property type="match status" value="1"/>
</dbReference>
<feature type="compositionally biased region" description="Polar residues" evidence="4">
    <location>
        <begin position="819"/>
        <end position="834"/>
    </location>
</feature>
<dbReference type="Pfam" id="PF21041">
    <property type="entry name" value="XMAP215_CLASP_TOG"/>
    <property type="match status" value="2"/>
</dbReference>
<feature type="compositionally biased region" description="Polar residues" evidence="4">
    <location>
        <begin position="882"/>
        <end position="910"/>
    </location>
</feature>
<dbReference type="SMART" id="SM01349">
    <property type="entry name" value="TOG"/>
    <property type="match status" value="2"/>
</dbReference>
<feature type="non-terminal residue" evidence="6">
    <location>
        <position position="975"/>
    </location>
</feature>
<dbReference type="InterPro" id="IPR011989">
    <property type="entry name" value="ARM-like"/>
</dbReference>
<dbReference type="EMBL" id="QWIM01000973">
    <property type="protein sequence ID" value="RMY29422.1"/>
    <property type="molecule type" value="Genomic_DNA"/>
</dbReference>
<reference evidence="6 7" key="1">
    <citation type="journal article" date="2018" name="BMC Genomics">
        <title>Genomic evidence for intraspecific hybridization in a clonal and extremely halotolerant yeast.</title>
        <authorList>
            <person name="Gostincar C."/>
            <person name="Stajich J.E."/>
            <person name="Zupancic J."/>
            <person name="Zalar P."/>
            <person name="Gunde-Cimerman N."/>
        </authorList>
    </citation>
    <scope>NUCLEOTIDE SEQUENCE [LARGE SCALE GENOMIC DNA]</scope>
    <source>
        <strain evidence="6 7">EXF-6651</strain>
    </source>
</reference>
<feature type="compositionally biased region" description="Low complexity" evidence="4">
    <location>
        <begin position="632"/>
        <end position="670"/>
    </location>
</feature>
<evidence type="ECO:0000313" key="7">
    <source>
        <dbReference type="Proteomes" id="UP000276864"/>
    </source>
</evidence>
<keyword evidence="2" id="KW-0963">Cytoplasm</keyword>
<dbReference type="GO" id="GO:0061863">
    <property type="term" value="F:microtubule plus end polymerase"/>
    <property type="evidence" value="ECO:0007669"/>
    <property type="project" value="InterPro"/>
</dbReference>
<dbReference type="GO" id="GO:1990498">
    <property type="term" value="C:mitotic spindle microtubule"/>
    <property type="evidence" value="ECO:0007669"/>
    <property type="project" value="UniProtKB-ARBA"/>
</dbReference>
<gene>
    <name evidence="6" type="ORF">D0866_08711</name>
</gene>
<dbReference type="GO" id="GO:0051315">
    <property type="term" value="P:attachment of mitotic spindle microtubules to kinetochore"/>
    <property type="evidence" value="ECO:0007669"/>
    <property type="project" value="UniProtKB-ARBA"/>
</dbReference>
<organism evidence="6 7">
    <name type="scientific">Hortaea werneckii</name>
    <name type="common">Black yeast</name>
    <name type="synonym">Cladosporium werneckii</name>
    <dbReference type="NCBI Taxonomy" id="91943"/>
    <lineage>
        <taxon>Eukaryota</taxon>
        <taxon>Fungi</taxon>
        <taxon>Dikarya</taxon>
        <taxon>Ascomycota</taxon>
        <taxon>Pezizomycotina</taxon>
        <taxon>Dothideomycetes</taxon>
        <taxon>Dothideomycetidae</taxon>
        <taxon>Mycosphaerellales</taxon>
        <taxon>Teratosphaeriaceae</taxon>
        <taxon>Hortaea</taxon>
    </lineage>
</organism>
<dbReference type="GO" id="GO:0005881">
    <property type="term" value="C:cytoplasmic microtubule"/>
    <property type="evidence" value="ECO:0007669"/>
    <property type="project" value="UniProtKB-ARBA"/>
</dbReference>
<evidence type="ECO:0000256" key="3">
    <source>
        <dbReference type="ARBA" id="ARBA00023212"/>
    </source>
</evidence>
<feature type="domain" description="TOG" evidence="5">
    <location>
        <begin position="275"/>
        <end position="511"/>
    </location>
</feature>
<dbReference type="InterPro" id="IPR048492">
    <property type="entry name" value="Stu2_CTS"/>
</dbReference>
<sequence length="975" mass="102157">MGEEEEFANLPLPDQFQHKNWKARKGGYETATKEFRTAQPTDPIVREFILESGLWKAAVSDSNVAAQQEALGAYNAFLEASGTEGARKTRSNTVGGIVEKGLTGRPAAKTAAMESLLLLIELDKPDPIIEEILPYLSHKMPKLITAALSALTNIYHAYGCKTVEPKPVVKLLPKVFAHADKNVRAEAQNLTVELYRWLREAMKPLFWGELKEVQQKDLDKLFEPVKAEPQPKQERLLRSQQAAAEAAAATGDTGEGGEEGGEGEGEEDAGIDLEPEFEAVDVLAKVPKDFSDRLASSKWKDRKEALDELYAAVNVPAIQEGQFDDLIRGCAKSMKDANIAVVTVAANCVECIAKGLRKAFSRYKGTILSPMLERFKEKKASVTDAIAAACDAVFMSTSLSDIQAEVLEALKNKNPQIKEHSAKFLIRCLKATRDAPSLEQTKELSEAGKKLLTESVATLRDAGAEILGVLWKIMTDRNMLNHLDGLDDIRKNKIKEFSDAAEVKAKWKPKAAPPPKAAAAPAGKKPAPGGKRPAAPGLKKPAAPAKAASPPPAEDPGELKPRATSRPGAKPGGIKPPGSGLKGPSGLAKPGSGLKAPGAGTASPKRQGVVMDEAPPAVPKPAGLGGAGRGLAGRPLGKPAAAAAPPSPSRNVSSSEDQPPSQSASSGLSSIERQELHDLRAEVDLLRNQTSDLRQDKMKLTSQLAELQVQNAQLIEDHTRDVLQIKAKETQLTRARSDAEAADERAGSLGREVERMKREMSRLGRSNGAGGAMSPPLEVPAGFGSFPNHSTPGGAGGGGGADDRGSFGGGNGIRPAYGSSRSYNLPAPSSSASRHGSFGLGGSGSADGPVAADADADGEAGKENIPSSTAVDDGAPPPKSFNLASPRQQYAASSRPISNGGYSSGRATPLSSSAEAGGGRGSGEGERPSGSLDRGAGAGGSASAGSGGSQSEGVESWRRAAEVTQNLKARIEMMK</sequence>